<keyword evidence="2" id="KW-1133">Transmembrane helix</keyword>
<dbReference type="STRING" id="360807.ERS852392_01894"/>
<feature type="compositionally biased region" description="Acidic residues" evidence="1">
    <location>
        <begin position="102"/>
        <end position="113"/>
    </location>
</feature>
<evidence type="ECO:0000313" key="4">
    <source>
        <dbReference type="EMBL" id="CRL35937.1"/>
    </source>
</evidence>
<dbReference type="Proteomes" id="UP000095395">
    <property type="component" value="Unassembled WGS sequence"/>
</dbReference>
<gene>
    <name evidence="5" type="ORF">ERS852392_01894</name>
    <name evidence="4" type="ORF">RIL183_18101</name>
</gene>
<proteinExistence type="predicted"/>
<dbReference type="Gene3D" id="3.90.70.10">
    <property type="entry name" value="Cysteine proteinases"/>
    <property type="match status" value="1"/>
</dbReference>
<dbReference type="Pfam" id="PF13529">
    <property type="entry name" value="Peptidase_C39_2"/>
    <property type="match status" value="1"/>
</dbReference>
<keyword evidence="6" id="KW-1185">Reference proteome</keyword>
<reference evidence="4" key="2">
    <citation type="submission" date="2015-05" db="EMBL/GenBank/DDBJ databases">
        <authorList>
            <person name="Wang D.B."/>
            <person name="Wang M."/>
        </authorList>
    </citation>
    <scope>NUCLEOTIDE SEQUENCE [LARGE SCALE GENOMIC DNA]</scope>
    <source>
        <strain evidence="4">L1-83</strain>
    </source>
</reference>
<sequence>MKEQNQRQIQNQTELDERRLRQKKLVRKRKIVLSVMLLTSFLLGCVCGRYFPEIKLGKTEEVLASAQDNSDEDKKENQITNDVDNGTTADGTEKEEQSATETVEEPADSEETNDPFAEIPQVVLSKPVDYSLNQAIRQLEQMEASDERYAQIVENAEKYPEKLLINLANNPEMIAFVADYKGNTRDYDKAELTEKELQEEYPLFLQWDKRWGCLAYGDDSNVAISGCGPTTLAMAVVALTGNEEATPAAIAKFAMQEGFYMSGTGTMWSLMTEGAAAYGVRSEQINISQTEIKQHLDQGDIVICSVRQGDFTTGGHFILLYDYDDEGFSINDPFSLYRSGQKWDYGKIRSQIKAVWALKAK</sequence>
<dbReference type="AlphaFoldDB" id="A0A0M6WJS6"/>
<feature type="region of interest" description="Disordered" evidence="1">
    <location>
        <begin position="66"/>
        <end position="114"/>
    </location>
</feature>
<accession>A0A0M6WJS6</accession>
<feature type="compositionally biased region" description="Polar residues" evidence="1">
    <location>
        <begin position="78"/>
        <end position="90"/>
    </location>
</feature>
<dbReference type="InterPro" id="IPR039564">
    <property type="entry name" value="Peptidase_C39-like"/>
</dbReference>
<evidence type="ECO:0000313" key="5">
    <source>
        <dbReference type="EMBL" id="CUO00081.1"/>
    </source>
</evidence>
<dbReference type="EMBL" id="CYYR01000012">
    <property type="protein sequence ID" value="CUO00081.1"/>
    <property type="molecule type" value="Genomic_DNA"/>
</dbReference>
<reference evidence="6" key="1">
    <citation type="submission" date="2015-05" db="EMBL/GenBank/DDBJ databases">
        <authorList>
            <consortium name="Pathogen Informatics"/>
        </authorList>
    </citation>
    <scope>NUCLEOTIDE SEQUENCE [LARGE SCALE GENOMIC DNA]</scope>
    <source>
        <strain evidence="5 7">2789STDY5608835</strain>
        <strain evidence="6">L1-83</strain>
    </source>
</reference>
<feature type="transmembrane region" description="Helical" evidence="2">
    <location>
        <begin position="31"/>
        <end position="51"/>
    </location>
</feature>
<dbReference type="EMBL" id="CVRS01000062">
    <property type="protein sequence ID" value="CRL35937.1"/>
    <property type="molecule type" value="Genomic_DNA"/>
</dbReference>
<evidence type="ECO:0000256" key="1">
    <source>
        <dbReference type="SAM" id="MobiDB-lite"/>
    </source>
</evidence>
<protein>
    <recommendedName>
        <fullName evidence="3">Peptidase C39-like domain-containing protein</fullName>
    </recommendedName>
</protein>
<evidence type="ECO:0000259" key="3">
    <source>
        <dbReference type="Pfam" id="PF13529"/>
    </source>
</evidence>
<keyword evidence="2" id="KW-0472">Membrane</keyword>
<feature type="domain" description="Peptidase C39-like" evidence="3">
    <location>
        <begin position="200"/>
        <end position="333"/>
    </location>
</feature>
<dbReference type="RefSeq" id="WP_021923735.1">
    <property type="nucleotide sequence ID" value="NZ_CATWND010000008.1"/>
</dbReference>
<name>A0A0M6WJS6_9FIRM</name>
<dbReference type="Proteomes" id="UP000049828">
    <property type="component" value="Unassembled WGS sequence"/>
</dbReference>
<evidence type="ECO:0000313" key="7">
    <source>
        <dbReference type="Proteomes" id="UP000095395"/>
    </source>
</evidence>
<keyword evidence="2" id="KW-0812">Transmembrane</keyword>
<organism evidence="4 6">
    <name type="scientific">Roseburia inulinivorans</name>
    <dbReference type="NCBI Taxonomy" id="360807"/>
    <lineage>
        <taxon>Bacteria</taxon>
        <taxon>Bacillati</taxon>
        <taxon>Bacillota</taxon>
        <taxon>Clostridia</taxon>
        <taxon>Lachnospirales</taxon>
        <taxon>Lachnospiraceae</taxon>
        <taxon>Roseburia</taxon>
    </lineage>
</organism>
<evidence type="ECO:0000256" key="2">
    <source>
        <dbReference type="SAM" id="Phobius"/>
    </source>
</evidence>
<evidence type="ECO:0000313" key="6">
    <source>
        <dbReference type="Proteomes" id="UP000049828"/>
    </source>
</evidence>